<evidence type="ECO:0000313" key="2">
    <source>
        <dbReference type="EMBL" id="GIL54976.1"/>
    </source>
</evidence>
<gene>
    <name evidence="2" type="ORF">Vafri_10646</name>
</gene>
<proteinExistence type="predicted"/>
<keyword evidence="3" id="KW-1185">Reference proteome</keyword>
<comment type="caution">
    <text evidence="2">The sequence shown here is derived from an EMBL/GenBank/DDBJ whole genome shotgun (WGS) entry which is preliminary data.</text>
</comment>
<feature type="compositionally biased region" description="Polar residues" evidence="1">
    <location>
        <begin position="149"/>
        <end position="162"/>
    </location>
</feature>
<accession>A0A8J4B6A8</accession>
<dbReference type="AlphaFoldDB" id="A0A8J4B6A8"/>
<dbReference type="EMBL" id="BNCO01000020">
    <property type="protein sequence ID" value="GIL54976.1"/>
    <property type="molecule type" value="Genomic_DNA"/>
</dbReference>
<feature type="region of interest" description="Disordered" evidence="1">
    <location>
        <begin position="328"/>
        <end position="409"/>
    </location>
</feature>
<feature type="region of interest" description="Disordered" evidence="1">
    <location>
        <begin position="100"/>
        <end position="175"/>
    </location>
</feature>
<name>A0A8J4B6A8_9CHLO</name>
<evidence type="ECO:0000256" key="1">
    <source>
        <dbReference type="SAM" id="MobiDB-lite"/>
    </source>
</evidence>
<reference evidence="2" key="1">
    <citation type="journal article" date="2021" name="Proc. Natl. Acad. Sci. U.S.A.">
        <title>Three genomes in the algal genus Volvox reveal the fate of a haploid sex-determining region after a transition to homothallism.</title>
        <authorList>
            <person name="Yamamoto K."/>
            <person name="Hamaji T."/>
            <person name="Kawai-Toyooka H."/>
            <person name="Matsuzaki R."/>
            <person name="Takahashi F."/>
            <person name="Nishimura Y."/>
            <person name="Kawachi M."/>
            <person name="Noguchi H."/>
            <person name="Minakuchi Y."/>
            <person name="Umen J.G."/>
            <person name="Toyoda A."/>
            <person name="Nozaki H."/>
        </authorList>
    </citation>
    <scope>NUCLEOTIDE SEQUENCE</scope>
    <source>
        <strain evidence="2">NIES-3780</strain>
    </source>
</reference>
<sequence>MLSPIRNCIAWSLGPANLDAVFNALELEVRNSVAEVKGLEQGILSLEGELEQALRQRGHALSALASMSLERPANAISDPDVHILKNSPANDVVTKLAVSMGQQPRADEQHADQGQPMPRRDDNSHAVQRSEGIEAAPQYPGLGVDPKNASAQGLHPTTAQCSNTEEPNPPPTLNADDIKKRLLQVLRHLRDTAAFCREIPDLDRGFSNMLKKTYKELYDSLKELTSKNAGSRPAKDATAPKPAPGGVNTARQATAQPDAETQAPNSTQWVRGPVAVGSASTCVFAKPTNPRDFSALARLIHAKRLHQQADGAAARDPDQAPVRRVTRATYAYGNSRQPTLYDGLPPTRVAAGPSQGAPTGPPAQQPATSEPAADADPNSQTQPQAVRGVDAADATTAETARMPSAWRKCMNSEGGDTVVFRQTAARECGAGPSTTCRVTESPSGSNGCDNNIGNPGRQLLQHARTSGAGLALILLSKTAHPLAAVAPHSEGRPPRACLFQEGAHGHPAIPNGASNACVVGAPGGEPVGDGFYEVVAHDACAEMQTCGRVVARADNSTSTSVFGSGLIAEHRVKRTIGMDNNASLKSVSPGRKRQHVEYVQLPQP</sequence>
<protein>
    <submittedName>
        <fullName evidence="2">Uncharacterized protein</fullName>
    </submittedName>
</protein>
<dbReference type="Proteomes" id="UP000747399">
    <property type="component" value="Unassembled WGS sequence"/>
</dbReference>
<organism evidence="2 3">
    <name type="scientific">Volvox africanus</name>
    <dbReference type="NCBI Taxonomy" id="51714"/>
    <lineage>
        <taxon>Eukaryota</taxon>
        <taxon>Viridiplantae</taxon>
        <taxon>Chlorophyta</taxon>
        <taxon>core chlorophytes</taxon>
        <taxon>Chlorophyceae</taxon>
        <taxon>CS clade</taxon>
        <taxon>Chlamydomonadales</taxon>
        <taxon>Volvocaceae</taxon>
        <taxon>Volvox</taxon>
    </lineage>
</organism>
<evidence type="ECO:0000313" key="3">
    <source>
        <dbReference type="Proteomes" id="UP000747399"/>
    </source>
</evidence>
<feature type="region of interest" description="Disordered" evidence="1">
    <location>
        <begin position="225"/>
        <end position="270"/>
    </location>
</feature>
<feature type="compositionally biased region" description="Low complexity" evidence="1">
    <location>
        <begin position="391"/>
        <end position="400"/>
    </location>
</feature>